<sequence>MAGYRSTTMSPLPHLLLPHRYMWCIWDRKLKMMSLHHPFT</sequence>
<reference evidence="1 2" key="1">
    <citation type="journal article" date="2016" name="Sci. Rep.">
        <title>The genome sequence of the outbreeding globe artichoke constructed de novo incorporating a phase-aware low-pass sequencing strategy of F1 progeny.</title>
        <authorList>
            <person name="Scaglione D."/>
            <person name="Reyes-Chin-Wo S."/>
            <person name="Acquadro A."/>
            <person name="Froenicke L."/>
            <person name="Portis E."/>
            <person name="Beitel C."/>
            <person name="Tirone M."/>
            <person name="Mauro R."/>
            <person name="Lo Monaco A."/>
            <person name="Mauromicale G."/>
            <person name="Faccioli P."/>
            <person name="Cattivelli L."/>
            <person name="Rieseberg L."/>
            <person name="Michelmore R."/>
            <person name="Lanteri S."/>
        </authorList>
    </citation>
    <scope>NUCLEOTIDE SEQUENCE [LARGE SCALE GENOMIC DNA]</scope>
    <source>
        <strain evidence="1">2C</strain>
    </source>
</reference>
<protein>
    <submittedName>
        <fullName evidence="1">Uncharacterized protein</fullName>
    </submittedName>
</protein>
<comment type="caution">
    <text evidence="1">The sequence shown here is derived from an EMBL/GenBank/DDBJ whole genome shotgun (WGS) entry which is preliminary data.</text>
</comment>
<keyword evidence="2" id="KW-1185">Reference proteome</keyword>
<name>A0A103DTP2_CYNCS</name>
<evidence type="ECO:0000313" key="2">
    <source>
        <dbReference type="Proteomes" id="UP000243975"/>
    </source>
</evidence>
<dbReference type="EMBL" id="LEKV01011152">
    <property type="protein sequence ID" value="KVE19392.1"/>
    <property type="molecule type" value="Genomic_DNA"/>
</dbReference>
<dbReference type="AlphaFoldDB" id="A0A103DTP2"/>
<dbReference type="Gramene" id="KVE19392">
    <property type="protein sequence ID" value="KVE19392"/>
    <property type="gene ID" value="Ccrd_024040"/>
</dbReference>
<accession>A0A103DTP2</accession>
<proteinExistence type="predicted"/>
<gene>
    <name evidence="1" type="ORF">Ccrd_024040</name>
</gene>
<organism evidence="1 2">
    <name type="scientific">Cynara cardunculus var. scolymus</name>
    <name type="common">Globe artichoke</name>
    <name type="synonym">Cynara scolymus</name>
    <dbReference type="NCBI Taxonomy" id="59895"/>
    <lineage>
        <taxon>Eukaryota</taxon>
        <taxon>Viridiplantae</taxon>
        <taxon>Streptophyta</taxon>
        <taxon>Embryophyta</taxon>
        <taxon>Tracheophyta</taxon>
        <taxon>Spermatophyta</taxon>
        <taxon>Magnoliopsida</taxon>
        <taxon>eudicotyledons</taxon>
        <taxon>Gunneridae</taxon>
        <taxon>Pentapetalae</taxon>
        <taxon>asterids</taxon>
        <taxon>campanulids</taxon>
        <taxon>Asterales</taxon>
        <taxon>Asteraceae</taxon>
        <taxon>Carduoideae</taxon>
        <taxon>Cardueae</taxon>
        <taxon>Carduinae</taxon>
        <taxon>Cynara</taxon>
    </lineage>
</organism>
<dbReference type="Proteomes" id="UP000243975">
    <property type="component" value="Unassembled WGS sequence"/>
</dbReference>
<evidence type="ECO:0000313" key="1">
    <source>
        <dbReference type="EMBL" id="KVE19392.1"/>
    </source>
</evidence>